<sequence length="129" mass="14618">MNKILPFLLISAFGINVATAANLVTMKEGGGQKFQIDKDSIEKKGQYDQVKIVVDYKSNQKTKNPKKGIITYNQMETILVLNCKNNSQSHERFTFYLNGNVEDTLANEKGYNFETDDSGMVEFICSKYI</sequence>
<evidence type="ECO:0000313" key="3">
    <source>
        <dbReference type="EMBL" id="NNH78861.1"/>
    </source>
</evidence>
<dbReference type="AlphaFoldDB" id="A0A7Y2WBW3"/>
<gene>
    <name evidence="3" type="ORF">HLH17_14655</name>
</gene>
<feature type="signal peptide" evidence="1">
    <location>
        <begin position="1"/>
        <end position="20"/>
    </location>
</feature>
<dbReference type="InterPro" id="IPR031939">
    <property type="entry name" value="Adhesin_E-like"/>
</dbReference>
<evidence type="ECO:0000259" key="2">
    <source>
        <dbReference type="Pfam" id="PF16747"/>
    </source>
</evidence>
<dbReference type="RefSeq" id="WP_171541053.1">
    <property type="nucleotide sequence ID" value="NZ_JABERL010000056.1"/>
</dbReference>
<evidence type="ECO:0000256" key="1">
    <source>
        <dbReference type="SAM" id="SignalP"/>
    </source>
</evidence>
<feature type="domain" description="Surface-adhesin protein E-like" evidence="2">
    <location>
        <begin position="26"/>
        <end position="100"/>
    </location>
</feature>
<feature type="chain" id="PRO_5030519508" description="Surface-adhesin protein E-like domain-containing protein" evidence="1">
    <location>
        <begin position="21"/>
        <end position="129"/>
    </location>
</feature>
<evidence type="ECO:0000313" key="4">
    <source>
        <dbReference type="Proteomes" id="UP000569202"/>
    </source>
</evidence>
<dbReference type="Pfam" id="PF16747">
    <property type="entry name" value="Adhesin_E"/>
    <property type="match status" value="1"/>
</dbReference>
<protein>
    <recommendedName>
        <fullName evidence="2">Surface-adhesin protein E-like domain-containing protein</fullName>
    </recommendedName>
</protein>
<dbReference type="EMBL" id="JABERL010000056">
    <property type="protein sequence ID" value="NNH78861.1"/>
    <property type="molecule type" value="Genomic_DNA"/>
</dbReference>
<name>A0A7Y2WBW3_9GAMM</name>
<proteinExistence type="predicted"/>
<organism evidence="3 4">
    <name type="scientific">Acinetobacter terrae</name>
    <dbReference type="NCBI Taxonomy" id="2731247"/>
    <lineage>
        <taxon>Bacteria</taxon>
        <taxon>Pseudomonadati</taxon>
        <taxon>Pseudomonadota</taxon>
        <taxon>Gammaproteobacteria</taxon>
        <taxon>Moraxellales</taxon>
        <taxon>Moraxellaceae</taxon>
        <taxon>Acinetobacter</taxon>
        <taxon>Acinetobacter Taxon 24</taxon>
    </lineage>
</organism>
<accession>A0A7Y2WBW3</accession>
<dbReference type="Proteomes" id="UP000569202">
    <property type="component" value="Unassembled WGS sequence"/>
</dbReference>
<comment type="caution">
    <text evidence="3">The sequence shown here is derived from an EMBL/GenBank/DDBJ whole genome shotgun (WGS) entry which is preliminary data.</text>
</comment>
<keyword evidence="1" id="KW-0732">Signal</keyword>
<reference evidence="3 4" key="1">
    <citation type="submission" date="2020-04" db="EMBL/GenBank/DDBJ databases">
        <title>Acinetobacter Taxon 24.</title>
        <authorList>
            <person name="Nemec A."/>
            <person name="Radolfova-Krizova L."/>
            <person name="Higgins P.G."/>
            <person name="Spanelova P."/>
        </authorList>
    </citation>
    <scope>NUCLEOTIDE SEQUENCE [LARGE SCALE GENOMIC DNA]</scope>
    <source>
        <strain evidence="3 4">ANC 5380</strain>
    </source>
</reference>